<dbReference type="InterPro" id="IPR051527">
    <property type="entry name" value="KLR_subfamily_B"/>
</dbReference>
<evidence type="ECO:0000313" key="6">
    <source>
        <dbReference type="Proteomes" id="UP000663879"/>
    </source>
</evidence>
<dbReference type="InterPro" id="IPR016187">
    <property type="entry name" value="CTDL_fold"/>
</dbReference>
<feature type="signal peptide" evidence="3">
    <location>
        <begin position="1"/>
        <end position="21"/>
    </location>
</feature>
<organism evidence="5 6">
    <name type="scientific">Brachionus calyciflorus</name>
    <dbReference type="NCBI Taxonomy" id="104777"/>
    <lineage>
        <taxon>Eukaryota</taxon>
        <taxon>Metazoa</taxon>
        <taxon>Spiralia</taxon>
        <taxon>Gnathifera</taxon>
        <taxon>Rotifera</taxon>
        <taxon>Eurotatoria</taxon>
        <taxon>Monogononta</taxon>
        <taxon>Pseudotrocha</taxon>
        <taxon>Ploima</taxon>
        <taxon>Brachionidae</taxon>
        <taxon>Brachionus</taxon>
    </lineage>
</organism>
<dbReference type="GO" id="GO:0005886">
    <property type="term" value="C:plasma membrane"/>
    <property type="evidence" value="ECO:0007669"/>
    <property type="project" value="TreeGrafter"/>
</dbReference>
<feature type="domain" description="C-type lectin" evidence="4">
    <location>
        <begin position="254"/>
        <end position="370"/>
    </location>
</feature>
<dbReference type="OrthoDB" id="441660at2759"/>
<keyword evidence="6" id="KW-1185">Reference proteome</keyword>
<dbReference type="InterPro" id="IPR001304">
    <property type="entry name" value="C-type_lectin-like"/>
</dbReference>
<feature type="chain" id="PRO_5032569679" description="C-type lectin domain-containing protein" evidence="3">
    <location>
        <begin position="22"/>
        <end position="372"/>
    </location>
</feature>
<dbReference type="GO" id="GO:0009986">
    <property type="term" value="C:cell surface"/>
    <property type="evidence" value="ECO:0007669"/>
    <property type="project" value="TreeGrafter"/>
</dbReference>
<dbReference type="Pfam" id="PF00059">
    <property type="entry name" value="Lectin_C"/>
    <property type="match status" value="1"/>
</dbReference>
<dbReference type="PANTHER" id="PTHR46784">
    <property type="entry name" value="KILLER CELL LECTIN-LIKE RECEPTOR SUBFAMILY B MEMBER 1"/>
    <property type="match status" value="1"/>
</dbReference>
<evidence type="ECO:0000256" key="1">
    <source>
        <dbReference type="ARBA" id="ARBA00022989"/>
    </source>
</evidence>
<dbReference type="EMBL" id="CAJNOC010001129">
    <property type="protein sequence ID" value="CAF0837804.1"/>
    <property type="molecule type" value="Genomic_DNA"/>
</dbReference>
<dbReference type="AlphaFoldDB" id="A0A813V7J9"/>
<dbReference type="PANTHER" id="PTHR46784:SF1">
    <property type="entry name" value="KILLER CELL LECTIN-LIKE RECEPTOR SUBFAMILY B MEMBER 1"/>
    <property type="match status" value="1"/>
</dbReference>
<evidence type="ECO:0000259" key="4">
    <source>
        <dbReference type="PROSITE" id="PS50041"/>
    </source>
</evidence>
<name>A0A813V7J9_9BILA</name>
<keyword evidence="1" id="KW-0812">Transmembrane</keyword>
<comment type="caution">
    <text evidence="5">The sequence shown here is derived from an EMBL/GenBank/DDBJ whole genome shotgun (WGS) entry which is preliminary data.</text>
</comment>
<keyword evidence="1" id="KW-0472">Membrane</keyword>
<evidence type="ECO:0000256" key="3">
    <source>
        <dbReference type="SAM" id="SignalP"/>
    </source>
</evidence>
<keyword evidence="1" id="KW-1133">Transmembrane helix</keyword>
<keyword evidence="3" id="KW-0732">Signal</keyword>
<accession>A0A813V7J9</accession>
<protein>
    <recommendedName>
        <fullName evidence="4">C-type lectin domain-containing protein</fullName>
    </recommendedName>
</protein>
<sequence>MIPKLFFSGFLLLTILSFGSSTKEESIVSLRTQTCTKNINQTCFSQRDCCDNLVCSNFNRTCQCPFGYTWSKEFSRCYRCREGWTFFKDNCYLFSNAAATWNQASANCTALGARLISFSSEVIIDRIREFYDYFKLNYITFTSARSHMVPGNWSWPEGSFIPASGPWWANCFEATNEGGNAISLNRGCSDTDGEALMDITCEDTANPRRYICENRFSALLPGQTNNRRRICQFNNQWSEKLQRCIRCPRGWTVVNDGCFYVSYFARTWTEANDYCKANRATLFVTNSSVIIDSLAPLFRLKKIESDSYWIGASKVNGKFTWLNGNVLPPTGQMWSECCDPSSTADSNCVATFGYGLENLPCNNQMKFICRHN</sequence>
<keyword evidence="2" id="KW-1015">Disulfide bond</keyword>
<dbReference type="Proteomes" id="UP000663879">
    <property type="component" value="Unassembled WGS sequence"/>
</dbReference>
<dbReference type="SUPFAM" id="SSF56436">
    <property type="entry name" value="C-type lectin-like"/>
    <property type="match status" value="2"/>
</dbReference>
<gene>
    <name evidence="5" type="ORF">OXX778_LOCUS8292</name>
</gene>
<dbReference type="InterPro" id="IPR016186">
    <property type="entry name" value="C-type_lectin-like/link_sf"/>
</dbReference>
<evidence type="ECO:0000256" key="2">
    <source>
        <dbReference type="ARBA" id="ARBA00023157"/>
    </source>
</evidence>
<dbReference type="Gene3D" id="3.10.100.10">
    <property type="entry name" value="Mannose-Binding Protein A, subunit A"/>
    <property type="match status" value="2"/>
</dbReference>
<feature type="domain" description="C-type lectin" evidence="4">
    <location>
        <begin position="87"/>
        <end position="213"/>
    </location>
</feature>
<dbReference type="CDD" id="cd00037">
    <property type="entry name" value="CLECT"/>
    <property type="match status" value="2"/>
</dbReference>
<evidence type="ECO:0000313" key="5">
    <source>
        <dbReference type="EMBL" id="CAF0837804.1"/>
    </source>
</evidence>
<dbReference type="SMART" id="SM00034">
    <property type="entry name" value="CLECT"/>
    <property type="match status" value="2"/>
</dbReference>
<dbReference type="GO" id="GO:0038023">
    <property type="term" value="F:signaling receptor activity"/>
    <property type="evidence" value="ECO:0007669"/>
    <property type="project" value="TreeGrafter"/>
</dbReference>
<proteinExistence type="predicted"/>
<reference evidence="5" key="1">
    <citation type="submission" date="2021-02" db="EMBL/GenBank/DDBJ databases">
        <authorList>
            <person name="Nowell W R."/>
        </authorList>
    </citation>
    <scope>NUCLEOTIDE SEQUENCE</scope>
    <source>
        <strain evidence="5">Ploen Becks lab</strain>
    </source>
</reference>
<dbReference type="PROSITE" id="PS50041">
    <property type="entry name" value="C_TYPE_LECTIN_2"/>
    <property type="match status" value="2"/>
</dbReference>